<dbReference type="PANTHER" id="PTHR12526">
    <property type="entry name" value="GLYCOSYLTRANSFERASE"/>
    <property type="match status" value="1"/>
</dbReference>
<dbReference type="PANTHER" id="PTHR12526:SF630">
    <property type="entry name" value="GLYCOSYLTRANSFERASE"/>
    <property type="match status" value="1"/>
</dbReference>
<sequence length="414" mass="46475">MKILYLTWGETPRTSGAYGSQALNQFKANIALTGATGKFVAAVPLIHSGHVRERGQYTHELKNVRERLANIEYEQIPIYCAQPLIFPNRWTFKFNHIGANLRLRQLVDRFDPDVIHCRSYHATFAALRLREATSARYRILFDARGLWIDELALRKGWESSSRNYRFFRALESYLLGAADAVVAVSEGMKEYFISQAARRVETIYLSAPVRLLSSAAVRTETYVERVSVVYLGTLDSNSWHPPDELRRLIEYLLKLGLKIDLKIITMSDHAALEPIFKPLGLGSFRVVRTHSAKELAAELREADFGVLSYFRPTGVLEHRLSSVVMAIKTAEYLGAGVPILVNKHCGGAAGIVREHRVGLAYDPESFSELTRDAVISLLEPGVRRRAIDVAFAKFDIGSNAQRYASLYSSLAAPN</sequence>
<keyword evidence="2" id="KW-0808">Transferase</keyword>
<evidence type="ECO:0000259" key="1">
    <source>
        <dbReference type="Pfam" id="PF13579"/>
    </source>
</evidence>
<dbReference type="SUPFAM" id="SSF53756">
    <property type="entry name" value="UDP-Glycosyltransferase/glycogen phosphorylase"/>
    <property type="match status" value="1"/>
</dbReference>
<dbReference type="GO" id="GO:0016757">
    <property type="term" value="F:glycosyltransferase activity"/>
    <property type="evidence" value="ECO:0007669"/>
    <property type="project" value="UniProtKB-KW"/>
</dbReference>
<organism evidence="2 3">
    <name type="scientific">Xenophilus arseniciresistens</name>
    <dbReference type="NCBI Taxonomy" id="1283306"/>
    <lineage>
        <taxon>Bacteria</taxon>
        <taxon>Pseudomonadati</taxon>
        <taxon>Pseudomonadota</taxon>
        <taxon>Betaproteobacteria</taxon>
        <taxon>Burkholderiales</taxon>
        <taxon>Comamonadaceae</taxon>
        <taxon>Xenophilus</taxon>
    </lineage>
</organism>
<keyword evidence="2" id="KW-0328">Glycosyltransferase</keyword>
<dbReference type="AlphaFoldDB" id="A0AAE3SY00"/>
<evidence type="ECO:0000313" key="3">
    <source>
        <dbReference type="Proteomes" id="UP001212602"/>
    </source>
</evidence>
<dbReference type="Gene3D" id="3.40.50.2000">
    <property type="entry name" value="Glycogen Phosphorylase B"/>
    <property type="match status" value="2"/>
</dbReference>
<dbReference type="EMBL" id="JAQIPB010000001">
    <property type="protein sequence ID" value="MDA7415489.1"/>
    <property type="molecule type" value="Genomic_DNA"/>
</dbReference>
<gene>
    <name evidence="2" type="ORF">PGB34_03855</name>
</gene>
<name>A0AAE3SY00_9BURK</name>
<protein>
    <submittedName>
        <fullName evidence="2">Glycosyltransferase</fullName>
        <ecNumber evidence="2">2.4.-.-</ecNumber>
    </submittedName>
</protein>
<dbReference type="Proteomes" id="UP001212602">
    <property type="component" value="Unassembled WGS sequence"/>
</dbReference>
<reference evidence="2" key="1">
    <citation type="submission" date="2023-01" db="EMBL/GenBank/DDBJ databases">
        <title>Xenophilus mangrovi sp. nov., isolated from soil of Mangrove nature reserve.</title>
        <authorList>
            <person name="Xu S."/>
            <person name="Liu Z."/>
            <person name="Xu Y."/>
        </authorList>
    </citation>
    <scope>NUCLEOTIDE SEQUENCE</scope>
    <source>
        <strain evidence="2">YW8</strain>
    </source>
</reference>
<comment type="caution">
    <text evidence="2">The sequence shown here is derived from an EMBL/GenBank/DDBJ whole genome shotgun (WGS) entry which is preliminary data.</text>
</comment>
<evidence type="ECO:0000313" key="2">
    <source>
        <dbReference type="EMBL" id="MDA7415489.1"/>
    </source>
</evidence>
<accession>A0AAE3SY00</accession>
<keyword evidence="3" id="KW-1185">Reference proteome</keyword>
<dbReference type="RefSeq" id="WP_271426740.1">
    <property type="nucleotide sequence ID" value="NZ_JAQIPB010000001.1"/>
</dbReference>
<dbReference type="EC" id="2.4.-.-" evidence="2"/>
<proteinExistence type="predicted"/>
<feature type="domain" description="Glycosyltransferase subfamily 4-like N-terminal" evidence="1">
    <location>
        <begin position="96"/>
        <end position="203"/>
    </location>
</feature>
<dbReference type="InterPro" id="IPR028098">
    <property type="entry name" value="Glyco_trans_4-like_N"/>
</dbReference>
<dbReference type="Pfam" id="PF13579">
    <property type="entry name" value="Glyco_trans_4_4"/>
    <property type="match status" value="1"/>
</dbReference>